<gene>
    <name evidence="1" type="ORF">KIN20_023488</name>
</gene>
<sequence>MRKLVSLSIERYTQPPEWNCPRKKFIYCKLGINASDAHLQIYKAFGEGFGASTVQPGLAAERLPLNSFDRALLGGKNFPNVPKIEQNLQTFSKSKYPPILPPWNLYAAGYLAELFDVKRIYFNC</sequence>
<dbReference type="Proteomes" id="UP001196413">
    <property type="component" value="Unassembled WGS sequence"/>
</dbReference>
<dbReference type="EMBL" id="JAHQIW010004769">
    <property type="protein sequence ID" value="KAJ1363590.1"/>
    <property type="molecule type" value="Genomic_DNA"/>
</dbReference>
<dbReference type="AlphaFoldDB" id="A0AAD5MRU2"/>
<evidence type="ECO:0000313" key="2">
    <source>
        <dbReference type="Proteomes" id="UP001196413"/>
    </source>
</evidence>
<organism evidence="1 2">
    <name type="scientific">Parelaphostrongylus tenuis</name>
    <name type="common">Meningeal worm</name>
    <dbReference type="NCBI Taxonomy" id="148309"/>
    <lineage>
        <taxon>Eukaryota</taxon>
        <taxon>Metazoa</taxon>
        <taxon>Ecdysozoa</taxon>
        <taxon>Nematoda</taxon>
        <taxon>Chromadorea</taxon>
        <taxon>Rhabditida</taxon>
        <taxon>Rhabditina</taxon>
        <taxon>Rhabditomorpha</taxon>
        <taxon>Strongyloidea</taxon>
        <taxon>Metastrongylidae</taxon>
        <taxon>Parelaphostrongylus</taxon>
    </lineage>
</organism>
<proteinExistence type="predicted"/>
<protein>
    <submittedName>
        <fullName evidence="1">Uncharacterized protein</fullName>
    </submittedName>
</protein>
<comment type="caution">
    <text evidence="1">The sequence shown here is derived from an EMBL/GenBank/DDBJ whole genome shotgun (WGS) entry which is preliminary data.</text>
</comment>
<keyword evidence="2" id="KW-1185">Reference proteome</keyword>
<name>A0AAD5MRU2_PARTN</name>
<accession>A0AAD5MRU2</accession>
<reference evidence="1" key="1">
    <citation type="submission" date="2021-06" db="EMBL/GenBank/DDBJ databases">
        <title>Parelaphostrongylus tenuis whole genome reference sequence.</title>
        <authorList>
            <person name="Garwood T.J."/>
            <person name="Larsen P.A."/>
            <person name="Fountain-Jones N.M."/>
            <person name="Garbe J.R."/>
            <person name="Macchietto M.G."/>
            <person name="Kania S.A."/>
            <person name="Gerhold R.W."/>
            <person name="Richards J.E."/>
            <person name="Wolf T.M."/>
        </authorList>
    </citation>
    <scope>NUCLEOTIDE SEQUENCE</scope>
    <source>
        <strain evidence="1">MNPRO001-30</strain>
        <tissue evidence="1">Meninges</tissue>
    </source>
</reference>
<evidence type="ECO:0000313" key="1">
    <source>
        <dbReference type="EMBL" id="KAJ1363590.1"/>
    </source>
</evidence>